<evidence type="ECO:0000256" key="2">
    <source>
        <dbReference type="ARBA" id="ARBA00022490"/>
    </source>
</evidence>
<gene>
    <name evidence="8" type="ORF">M427DRAFT_55113</name>
</gene>
<reference evidence="8 9" key="1">
    <citation type="journal article" date="2015" name="Genome Biol. Evol.">
        <title>Phylogenomic analyses indicate that early fungi evolved digesting cell walls of algal ancestors of land plants.</title>
        <authorList>
            <person name="Chang Y."/>
            <person name="Wang S."/>
            <person name="Sekimoto S."/>
            <person name="Aerts A.L."/>
            <person name="Choi C."/>
            <person name="Clum A."/>
            <person name="LaButti K.M."/>
            <person name="Lindquist E.A."/>
            <person name="Yee Ngan C."/>
            <person name="Ohm R.A."/>
            <person name="Salamov A.A."/>
            <person name="Grigoriev I.V."/>
            <person name="Spatafora J.W."/>
            <person name="Berbee M.L."/>
        </authorList>
    </citation>
    <scope>NUCLEOTIDE SEQUENCE [LARGE SCALE GENOMIC DNA]</scope>
    <source>
        <strain evidence="8 9">JEL478</strain>
    </source>
</reference>
<dbReference type="AlphaFoldDB" id="A0A139AJW5"/>
<dbReference type="EMBL" id="KQ965750">
    <property type="protein sequence ID" value="KXS16773.1"/>
    <property type="molecule type" value="Genomic_DNA"/>
</dbReference>
<dbReference type="OMA" id="SMGMWSL"/>
<dbReference type="InterPro" id="IPR032801">
    <property type="entry name" value="PXL2A/B/C"/>
</dbReference>
<evidence type="ECO:0000313" key="8">
    <source>
        <dbReference type="EMBL" id="KXS16773.1"/>
    </source>
</evidence>
<keyword evidence="3" id="KW-0676">Redox-active center</keyword>
<evidence type="ECO:0000313" key="9">
    <source>
        <dbReference type="Proteomes" id="UP000070544"/>
    </source>
</evidence>
<dbReference type="SUPFAM" id="SSF52833">
    <property type="entry name" value="Thioredoxin-like"/>
    <property type="match status" value="1"/>
</dbReference>
<dbReference type="Proteomes" id="UP000070544">
    <property type="component" value="Unassembled WGS sequence"/>
</dbReference>
<proteinExistence type="inferred from homology"/>
<dbReference type="InterPro" id="IPR036249">
    <property type="entry name" value="Thioredoxin-like_sf"/>
</dbReference>
<evidence type="ECO:0000256" key="1">
    <source>
        <dbReference type="ARBA" id="ARBA00004496"/>
    </source>
</evidence>
<dbReference type="Gene3D" id="3.40.30.10">
    <property type="entry name" value="Glutaredoxin"/>
    <property type="match status" value="1"/>
</dbReference>
<evidence type="ECO:0000256" key="6">
    <source>
        <dbReference type="ARBA" id="ARBA00032058"/>
    </source>
</evidence>
<comment type="similarity">
    <text evidence="4">Belongs to the peroxiredoxin-like PRXL2 family. PRXL2A subfamily.</text>
</comment>
<dbReference type="GO" id="GO:0005737">
    <property type="term" value="C:cytoplasm"/>
    <property type="evidence" value="ECO:0007669"/>
    <property type="project" value="UniProtKB-SubCell"/>
</dbReference>
<comment type="subcellular location">
    <subcellularLocation>
        <location evidence="1">Cytoplasm</location>
    </subcellularLocation>
</comment>
<dbReference type="PANTHER" id="PTHR28630:SF31">
    <property type="entry name" value="PEROXIREDOXIN-LIKE 2A"/>
    <property type="match status" value="1"/>
</dbReference>
<dbReference type="STRING" id="1344416.A0A139AJW5"/>
<evidence type="ECO:0000256" key="7">
    <source>
        <dbReference type="ARBA" id="ARBA00032129"/>
    </source>
</evidence>
<accession>A0A139AJW5</accession>
<evidence type="ECO:0000256" key="3">
    <source>
        <dbReference type="ARBA" id="ARBA00023284"/>
    </source>
</evidence>
<organism evidence="8 9">
    <name type="scientific">Gonapodya prolifera (strain JEL478)</name>
    <name type="common">Monoblepharis prolifera</name>
    <dbReference type="NCBI Taxonomy" id="1344416"/>
    <lineage>
        <taxon>Eukaryota</taxon>
        <taxon>Fungi</taxon>
        <taxon>Fungi incertae sedis</taxon>
        <taxon>Chytridiomycota</taxon>
        <taxon>Chytridiomycota incertae sedis</taxon>
        <taxon>Monoblepharidomycetes</taxon>
        <taxon>Monoblepharidales</taxon>
        <taxon>Gonapodyaceae</taxon>
        <taxon>Gonapodya</taxon>
    </lineage>
</organism>
<dbReference type="Pfam" id="PF13911">
    <property type="entry name" value="AhpC-TSA_2"/>
    <property type="match status" value="1"/>
</dbReference>
<name>A0A139AJW5_GONPJ</name>
<sequence>MTTELKTVPWAQRVLSTELPPLSFLSEISLKDHLNTGRTLKAGELWNEKPCVIMVVRRPGCSLCREEALGLSEKRDELRSIGVDMFAVAHEELNTKDFNEKYWKGDLYLDTEKGFYKGIGYPKLYVSSLEDLKLPQVKENGARAEKKGVPMNYEGQGLIMGGLFVVSSSGVHYRYIEKVFGDHAPFSEIVEAAKVAVAAVDAARL</sequence>
<protein>
    <recommendedName>
        <fullName evidence="5">Peroxiredoxin-like 2A</fullName>
    </recommendedName>
    <alternativeName>
        <fullName evidence="7">Peroxiredoxin-like 2 activated in M-CSF stimulated monocytes</fullName>
    </alternativeName>
    <alternativeName>
        <fullName evidence="6">Redox-regulatory protein FAM213A</fullName>
    </alternativeName>
</protein>
<dbReference type="PANTHER" id="PTHR28630">
    <property type="match status" value="1"/>
</dbReference>
<evidence type="ECO:0000256" key="4">
    <source>
        <dbReference type="ARBA" id="ARBA00023787"/>
    </source>
</evidence>
<dbReference type="OrthoDB" id="40334at2759"/>
<keyword evidence="2" id="KW-0963">Cytoplasm</keyword>
<keyword evidence="9" id="KW-1185">Reference proteome</keyword>
<evidence type="ECO:0000256" key="5">
    <source>
        <dbReference type="ARBA" id="ARBA00023849"/>
    </source>
</evidence>